<keyword evidence="3" id="KW-0347">Helicase</keyword>
<evidence type="ECO:0000259" key="6">
    <source>
        <dbReference type="PROSITE" id="PS51192"/>
    </source>
</evidence>
<dbReference type="AlphaFoldDB" id="A0A382F4E9"/>
<evidence type="ECO:0000256" key="2">
    <source>
        <dbReference type="ARBA" id="ARBA00022801"/>
    </source>
</evidence>
<name>A0A382F4E9_9ZZZZ</name>
<evidence type="ECO:0000313" key="7">
    <source>
        <dbReference type="EMBL" id="SVB57502.1"/>
    </source>
</evidence>
<feature type="non-terminal residue" evidence="7">
    <location>
        <position position="388"/>
    </location>
</feature>
<gene>
    <name evidence="7" type="ORF">METZ01_LOCUS210356</name>
</gene>
<sequence length="388" mass="43322">MKNVELTGLKGVGPAVKAKLEKLNIKTQSDLLFLLPTRYENRTFIKNIGSLVPDEEAQIEGRVLVCSIVYRGRRMMVMQLADDTGVLTVRFFTFSKYQAAGLKPNTIVRCFGKTRKISSGVEMIHPSYQIINNNDPKPLPKTLTPVYPTTKGLPQARLRQIISLGIQKQLKQTDELLPEVIVKEMGLGTLEEALVNIHNPKPEEFNTADHFAPLKRLVAEELIANQLALRRIKKTTQSNPAQAMTRNTLIEEFVGRLPFTLTHSQERVVNEIKEDLRKPVPMMRLLQGDVGSGKTVVAALAMSIAADNETQSVLMAPTELLAEQHMDNLGGWFEPLGVKTVLLKSKLTQKERRLILSEIKSGEASIIVGTHALFQNKVEYKNLSLVIV</sequence>
<keyword evidence="3" id="KW-0067">ATP-binding</keyword>
<dbReference type="Gene3D" id="3.40.50.300">
    <property type="entry name" value="P-loop containing nucleotide triphosphate hydrolases"/>
    <property type="match status" value="1"/>
</dbReference>
<organism evidence="7">
    <name type="scientific">marine metagenome</name>
    <dbReference type="NCBI Taxonomy" id="408172"/>
    <lineage>
        <taxon>unclassified sequences</taxon>
        <taxon>metagenomes</taxon>
        <taxon>ecological metagenomes</taxon>
    </lineage>
</organism>
<dbReference type="InterPro" id="IPR012340">
    <property type="entry name" value="NA-bd_OB-fold"/>
</dbReference>
<keyword evidence="4" id="KW-0238">DNA-binding</keyword>
<dbReference type="InterPro" id="IPR033454">
    <property type="entry name" value="RecG_wedge"/>
</dbReference>
<evidence type="ECO:0000256" key="3">
    <source>
        <dbReference type="ARBA" id="ARBA00022806"/>
    </source>
</evidence>
<keyword evidence="2" id="KW-0378">Hydrolase</keyword>
<dbReference type="InterPro" id="IPR047112">
    <property type="entry name" value="RecG/Mfd"/>
</dbReference>
<feature type="domain" description="Helicase ATP-binding" evidence="6">
    <location>
        <begin position="275"/>
        <end position="388"/>
    </location>
</feature>
<dbReference type="PROSITE" id="PS51192">
    <property type="entry name" value="HELICASE_ATP_BIND_1"/>
    <property type="match status" value="1"/>
</dbReference>
<dbReference type="GO" id="GO:0006281">
    <property type="term" value="P:DNA repair"/>
    <property type="evidence" value="ECO:0007669"/>
    <property type="project" value="UniProtKB-KW"/>
</dbReference>
<dbReference type="GO" id="GO:0003677">
    <property type="term" value="F:DNA binding"/>
    <property type="evidence" value="ECO:0007669"/>
    <property type="project" value="UniProtKB-KW"/>
</dbReference>
<dbReference type="GO" id="GO:0005524">
    <property type="term" value="F:ATP binding"/>
    <property type="evidence" value="ECO:0007669"/>
    <property type="project" value="InterPro"/>
</dbReference>
<dbReference type="GO" id="GO:0016787">
    <property type="term" value="F:hydrolase activity"/>
    <property type="evidence" value="ECO:0007669"/>
    <property type="project" value="UniProtKB-KW"/>
</dbReference>
<dbReference type="EMBL" id="UINC01047794">
    <property type="protein sequence ID" value="SVB57502.1"/>
    <property type="molecule type" value="Genomic_DNA"/>
</dbReference>
<dbReference type="PANTHER" id="PTHR47964">
    <property type="entry name" value="ATP-DEPENDENT DNA HELICASE HOMOLOG RECG, CHLOROPLASTIC"/>
    <property type="match status" value="1"/>
</dbReference>
<proteinExistence type="predicted"/>
<dbReference type="CDD" id="cd04488">
    <property type="entry name" value="RecG_wedge_OBF"/>
    <property type="match status" value="1"/>
</dbReference>
<dbReference type="PANTHER" id="PTHR47964:SF1">
    <property type="entry name" value="ATP-DEPENDENT DNA HELICASE HOMOLOG RECG, CHLOROPLASTIC"/>
    <property type="match status" value="1"/>
</dbReference>
<keyword evidence="1" id="KW-0227">DNA damage</keyword>
<keyword evidence="5" id="KW-0234">DNA repair</keyword>
<accession>A0A382F4E9</accession>
<dbReference type="InterPro" id="IPR011545">
    <property type="entry name" value="DEAD/DEAH_box_helicase_dom"/>
</dbReference>
<evidence type="ECO:0000256" key="4">
    <source>
        <dbReference type="ARBA" id="ARBA00023125"/>
    </source>
</evidence>
<reference evidence="7" key="1">
    <citation type="submission" date="2018-05" db="EMBL/GenBank/DDBJ databases">
        <authorList>
            <person name="Lanie J.A."/>
            <person name="Ng W.-L."/>
            <person name="Kazmierczak K.M."/>
            <person name="Andrzejewski T.M."/>
            <person name="Davidsen T.M."/>
            <person name="Wayne K.J."/>
            <person name="Tettelin H."/>
            <person name="Glass J.I."/>
            <person name="Rusch D."/>
            <person name="Podicherti R."/>
            <person name="Tsui H.-C.T."/>
            <person name="Winkler M.E."/>
        </authorList>
    </citation>
    <scope>NUCLEOTIDE SEQUENCE</scope>
</reference>
<dbReference type="InterPro" id="IPR027417">
    <property type="entry name" value="P-loop_NTPase"/>
</dbReference>
<dbReference type="SUPFAM" id="SSF50249">
    <property type="entry name" value="Nucleic acid-binding proteins"/>
    <property type="match status" value="1"/>
</dbReference>
<dbReference type="Pfam" id="PF00270">
    <property type="entry name" value="DEAD"/>
    <property type="match status" value="1"/>
</dbReference>
<keyword evidence="3" id="KW-0547">Nucleotide-binding</keyword>
<dbReference type="SUPFAM" id="SSF52540">
    <property type="entry name" value="P-loop containing nucleoside triphosphate hydrolases"/>
    <property type="match status" value="1"/>
</dbReference>
<dbReference type="Pfam" id="PF17191">
    <property type="entry name" value="RecG_wedge"/>
    <property type="match status" value="1"/>
</dbReference>
<dbReference type="GO" id="GO:0003678">
    <property type="term" value="F:DNA helicase activity"/>
    <property type="evidence" value="ECO:0007669"/>
    <property type="project" value="TreeGrafter"/>
</dbReference>
<dbReference type="InterPro" id="IPR014001">
    <property type="entry name" value="Helicase_ATP-bd"/>
</dbReference>
<evidence type="ECO:0000256" key="5">
    <source>
        <dbReference type="ARBA" id="ARBA00023204"/>
    </source>
</evidence>
<protein>
    <recommendedName>
        <fullName evidence="6">Helicase ATP-binding domain-containing protein</fullName>
    </recommendedName>
</protein>
<evidence type="ECO:0000256" key="1">
    <source>
        <dbReference type="ARBA" id="ARBA00022763"/>
    </source>
</evidence>
<dbReference type="Gene3D" id="2.40.50.140">
    <property type="entry name" value="Nucleic acid-binding proteins"/>
    <property type="match status" value="1"/>
</dbReference>